<dbReference type="SUPFAM" id="SSF57302">
    <property type="entry name" value="Snake toxin-like"/>
    <property type="match status" value="1"/>
</dbReference>
<evidence type="ECO:0000313" key="1">
    <source>
        <dbReference type="EMBL" id="GMT16093.1"/>
    </source>
</evidence>
<sequence>LFLLLLMLPTVLPLECYVITQFDVMNVMNTNRIATAAKVAQCNNQTEAYSCAMTYDEYLLGATGCMSTESCEIEKSRHEYINGSCCSTDLCNRNFVYEMGSYINSA</sequence>
<name>A0AAV5VD36_9BILA</name>
<keyword evidence="2" id="KW-1185">Reference proteome</keyword>
<feature type="non-terminal residue" evidence="1">
    <location>
        <position position="1"/>
    </location>
</feature>
<evidence type="ECO:0008006" key="3">
    <source>
        <dbReference type="Google" id="ProtNLM"/>
    </source>
</evidence>
<dbReference type="InterPro" id="IPR045860">
    <property type="entry name" value="Snake_toxin-like_sf"/>
</dbReference>
<evidence type="ECO:0000313" key="2">
    <source>
        <dbReference type="Proteomes" id="UP001432322"/>
    </source>
</evidence>
<feature type="non-terminal residue" evidence="1">
    <location>
        <position position="106"/>
    </location>
</feature>
<proteinExistence type="predicted"/>
<dbReference type="Proteomes" id="UP001432322">
    <property type="component" value="Unassembled WGS sequence"/>
</dbReference>
<dbReference type="AlphaFoldDB" id="A0AAV5VD36"/>
<accession>A0AAV5VD36</accession>
<protein>
    <recommendedName>
        <fullName evidence="3">UPAR/Ly6 domain-containing protein</fullName>
    </recommendedName>
</protein>
<gene>
    <name evidence="1" type="ORF">PFISCL1PPCAC_7390</name>
</gene>
<dbReference type="EMBL" id="BTSY01000002">
    <property type="protein sequence ID" value="GMT16093.1"/>
    <property type="molecule type" value="Genomic_DNA"/>
</dbReference>
<reference evidence="1" key="1">
    <citation type="submission" date="2023-10" db="EMBL/GenBank/DDBJ databases">
        <title>Genome assembly of Pristionchus species.</title>
        <authorList>
            <person name="Yoshida K."/>
            <person name="Sommer R.J."/>
        </authorList>
    </citation>
    <scope>NUCLEOTIDE SEQUENCE</scope>
    <source>
        <strain evidence="1">RS5133</strain>
    </source>
</reference>
<organism evidence="1 2">
    <name type="scientific">Pristionchus fissidentatus</name>
    <dbReference type="NCBI Taxonomy" id="1538716"/>
    <lineage>
        <taxon>Eukaryota</taxon>
        <taxon>Metazoa</taxon>
        <taxon>Ecdysozoa</taxon>
        <taxon>Nematoda</taxon>
        <taxon>Chromadorea</taxon>
        <taxon>Rhabditida</taxon>
        <taxon>Rhabditina</taxon>
        <taxon>Diplogasteromorpha</taxon>
        <taxon>Diplogasteroidea</taxon>
        <taxon>Neodiplogasteridae</taxon>
        <taxon>Pristionchus</taxon>
    </lineage>
</organism>
<comment type="caution">
    <text evidence="1">The sequence shown here is derived from an EMBL/GenBank/DDBJ whole genome shotgun (WGS) entry which is preliminary data.</text>
</comment>